<dbReference type="PANTHER" id="PTHR22844:SF331">
    <property type="entry name" value="SIMILARITY TO GTP-BINDING REGULATORY PROTEIN AND WD-REPEAT PROTEIN"/>
    <property type="match status" value="1"/>
</dbReference>
<dbReference type="InterPro" id="IPR036322">
    <property type="entry name" value="WD40_repeat_dom_sf"/>
</dbReference>
<protein>
    <recommendedName>
        <fullName evidence="3">Transducin family protein</fullName>
    </recommendedName>
</protein>
<keyword evidence="2" id="KW-1185">Reference proteome</keyword>
<reference evidence="2" key="1">
    <citation type="journal article" date="2011" name="Nat. Genet.">
        <title>The Arabidopsis lyrata genome sequence and the basis of rapid genome size change.</title>
        <authorList>
            <person name="Hu T.T."/>
            <person name="Pattyn P."/>
            <person name="Bakker E.G."/>
            <person name="Cao J."/>
            <person name="Cheng J.-F."/>
            <person name="Clark R.M."/>
            <person name="Fahlgren N."/>
            <person name="Fawcett J.A."/>
            <person name="Grimwood J."/>
            <person name="Gundlach H."/>
            <person name="Haberer G."/>
            <person name="Hollister J.D."/>
            <person name="Ossowski S."/>
            <person name="Ottilar R.P."/>
            <person name="Salamov A.A."/>
            <person name="Schneeberger K."/>
            <person name="Spannagl M."/>
            <person name="Wang X."/>
            <person name="Yang L."/>
            <person name="Nasrallah M.E."/>
            <person name="Bergelson J."/>
            <person name="Carrington J.C."/>
            <person name="Gaut B.S."/>
            <person name="Schmutz J."/>
            <person name="Mayer K.F.X."/>
            <person name="Van de Peer Y."/>
            <person name="Grigoriev I.V."/>
            <person name="Nordborg M."/>
            <person name="Weigel D."/>
            <person name="Guo Y.-L."/>
        </authorList>
    </citation>
    <scope>NUCLEOTIDE SEQUENCE [LARGE SCALE GENOMIC DNA]</scope>
    <source>
        <strain evidence="2">cv. MN47</strain>
    </source>
</reference>
<dbReference type="Gene3D" id="2.130.10.10">
    <property type="entry name" value="YVTN repeat-like/Quinoprotein amine dehydrogenase"/>
    <property type="match status" value="1"/>
</dbReference>
<dbReference type="PANTHER" id="PTHR22844">
    <property type="entry name" value="F-BOX AND WD40 DOMAIN PROTEIN"/>
    <property type="match status" value="1"/>
</dbReference>
<evidence type="ECO:0008006" key="3">
    <source>
        <dbReference type="Google" id="ProtNLM"/>
    </source>
</evidence>
<sequence>MARNPRRTIALFSCRSSKIYFPADKLFPAPRSKDTCVEDNYVVEEEAGGKKYMHLAMMPKISDRLAKSLMPINQVETRRHKKASWVHHVEAVSGLALSRDGTLLYSESWDRTLKLKIWQTTNFKCLESITNSHDDVINAVEVSEN</sequence>
<dbReference type="SUPFAM" id="SSF50978">
    <property type="entry name" value="WD40 repeat-like"/>
    <property type="match status" value="1"/>
</dbReference>
<dbReference type="STRING" id="81972.D7MPI9"/>
<dbReference type="InterPro" id="IPR045182">
    <property type="entry name" value="JINGUBANG-like"/>
</dbReference>
<dbReference type="eggNOG" id="KOG4155">
    <property type="taxonomic scope" value="Eukaryota"/>
</dbReference>
<name>D7MPI9_ARALL</name>
<evidence type="ECO:0000313" key="1">
    <source>
        <dbReference type="EMBL" id="EFH42032.1"/>
    </source>
</evidence>
<dbReference type="Proteomes" id="UP000008694">
    <property type="component" value="Unassembled WGS sequence"/>
</dbReference>
<dbReference type="HOGENOM" id="CLU_1789493_0_0_1"/>
<organism evidence="2">
    <name type="scientific">Arabidopsis lyrata subsp. lyrata</name>
    <name type="common">Lyre-leaved rock-cress</name>
    <dbReference type="NCBI Taxonomy" id="81972"/>
    <lineage>
        <taxon>Eukaryota</taxon>
        <taxon>Viridiplantae</taxon>
        <taxon>Streptophyta</taxon>
        <taxon>Embryophyta</taxon>
        <taxon>Tracheophyta</taxon>
        <taxon>Spermatophyta</taxon>
        <taxon>Magnoliopsida</taxon>
        <taxon>eudicotyledons</taxon>
        <taxon>Gunneridae</taxon>
        <taxon>Pentapetalae</taxon>
        <taxon>rosids</taxon>
        <taxon>malvids</taxon>
        <taxon>Brassicales</taxon>
        <taxon>Brassicaceae</taxon>
        <taxon>Camelineae</taxon>
        <taxon>Arabidopsis</taxon>
    </lineage>
</organism>
<proteinExistence type="predicted"/>
<gene>
    <name evidence="1" type="ORF">ARALYDRAFT_918015</name>
</gene>
<dbReference type="InterPro" id="IPR015943">
    <property type="entry name" value="WD40/YVTN_repeat-like_dom_sf"/>
</dbReference>
<dbReference type="AlphaFoldDB" id="D7MPI9"/>
<accession>D7MPI9</accession>
<dbReference type="EMBL" id="GL348720">
    <property type="protein sequence ID" value="EFH42032.1"/>
    <property type="molecule type" value="Genomic_DNA"/>
</dbReference>
<evidence type="ECO:0000313" key="2">
    <source>
        <dbReference type="Proteomes" id="UP000008694"/>
    </source>
</evidence>
<dbReference type="Gramene" id="scaffold_801415.1">
    <property type="protein sequence ID" value="scaffold_801415.1"/>
    <property type="gene ID" value="scaffold_801415.1"/>
</dbReference>